<proteinExistence type="predicted"/>
<reference evidence="2 3" key="1">
    <citation type="submission" date="2016-10" db="EMBL/GenBank/DDBJ databases">
        <authorList>
            <person name="de Groot N.N."/>
        </authorList>
    </citation>
    <scope>NUCLEOTIDE SEQUENCE [LARGE SCALE GENOMIC DNA]</scope>
    <source>
        <strain evidence="2 3">LMG 2247</strain>
    </source>
</reference>
<keyword evidence="1" id="KW-1133">Transmembrane helix</keyword>
<accession>A0A1G7YBX4</accession>
<name>A0A1G7YBX4_9BURK</name>
<dbReference type="OrthoDB" id="9995631at2"/>
<feature type="transmembrane region" description="Helical" evidence="1">
    <location>
        <begin position="6"/>
        <end position="26"/>
    </location>
</feature>
<gene>
    <name evidence="2" type="ORF">SAMN05216466_106125</name>
</gene>
<sequence>MLESIGIILAIIAGLFVLFVAFGVFLKRVHDVRQDRAIRALHALIDAHMAANPGVTREEAIKLFTQNGNA</sequence>
<organism evidence="2 3">
    <name type="scientific">Paraburkholderia phenazinium</name>
    <dbReference type="NCBI Taxonomy" id="60549"/>
    <lineage>
        <taxon>Bacteria</taxon>
        <taxon>Pseudomonadati</taxon>
        <taxon>Pseudomonadota</taxon>
        <taxon>Betaproteobacteria</taxon>
        <taxon>Burkholderiales</taxon>
        <taxon>Burkholderiaceae</taxon>
        <taxon>Paraburkholderia</taxon>
    </lineage>
</organism>
<evidence type="ECO:0000256" key="1">
    <source>
        <dbReference type="SAM" id="Phobius"/>
    </source>
</evidence>
<dbReference type="AlphaFoldDB" id="A0A1G7YBX4"/>
<dbReference type="Proteomes" id="UP000199706">
    <property type="component" value="Unassembled WGS sequence"/>
</dbReference>
<keyword evidence="1" id="KW-0472">Membrane</keyword>
<evidence type="ECO:0000313" key="2">
    <source>
        <dbReference type="EMBL" id="SDG94022.1"/>
    </source>
</evidence>
<dbReference type="RefSeq" id="WP_090685408.1">
    <property type="nucleotide sequence ID" value="NZ_FNCJ01000006.1"/>
</dbReference>
<dbReference type="EMBL" id="FNCJ01000006">
    <property type="protein sequence ID" value="SDG94022.1"/>
    <property type="molecule type" value="Genomic_DNA"/>
</dbReference>
<keyword evidence="1" id="KW-0812">Transmembrane</keyword>
<protein>
    <submittedName>
        <fullName evidence="2">Uncharacterized protein</fullName>
    </submittedName>
</protein>
<evidence type="ECO:0000313" key="3">
    <source>
        <dbReference type="Proteomes" id="UP000199706"/>
    </source>
</evidence>